<evidence type="ECO:0000313" key="3">
    <source>
        <dbReference type="Proteomes" id="UP000051015"/>
    </source>
</evidence>
<feature type="transmembrane region" description="Helical" evidence="1">
    <location>
        <begin position="37"/>
        <end position="58"/>
    </location>
</feature>
<gene>
    <name evidence="2" type="ORF">FC19_GL001771</name>
</gene>
<feature type="transmembrane region" description="Helical" evidence="1">
    <location>
        <begin position="65"/>
        <end position="85"/>
    </location>
</feature>
<accession>A0A0R2CWL9</accession>
<organism evidence="2 3">
    <name type="scientific">Liquorilactobacillus aquaticus DSM 21051</name>
    <dbReference type="NCBI Taxonomy" id="1423725"/>
    <lineage>
        <taxon>Bacteria</taxon>
        <taxon>Bacillati</taxon>
        <taxon>Bacillota</taxon>
        <taxon>Bacilli</taxon>
        <taxon>Lactobacillales</taxon>
        <taxon>Lactobacillaceae</taxon>
        <taxon>Liquorilactobacillus</taxon>
    </lineage>
</organism>
<dbReference type="Proteomes" id="UP000051015">
    <property type="component" value="Unassembled WGS sequence"/>
</dbReference>
<name>A0A0R2CWL9_9LACO</name>
<keyword evidence="1" id="KW-1133">Transmembrane helix</keyword>
<feature type="transmembrane region" description="Helical" evidence="1">
    <location>
        <begin position="110"/>
        <end position="132"/>
    </location>
</feature>
<keyword evidence="1" id="KW-0472">Membrane</keyword>
<dbReference type="AlphaFoldDB" id="A0A0R2CWL9"/>
<evidence type="ECO:0000256" key="1">
    <source>
        <dbReference type="SAM" id="Phobius"/>
    </source>
</evidence>
<protein>
    <submittedName>
        <fullName evidence="2">Uncharacterized protein</fullName>
    </submittedName>
</protein>
<feature type="transmembrane region" description="Helical" evidence="1">
    <location>
        <begin position="153"/>
        <end position="172"/>
    </location>
</feature>
<feature type="transmembrane region" description="Helical" evidence="1">
    <location>
        <begin position="12"/>
        <end position="31"/>
    </location>
</feature>
<keyword evidence="1" id="KW-0812">Transmembrane</keyword>
<dbReference type="EMBL" id="AYZD01000023">
    <property type="protein sequence ID" value="KRM95634.1"/>
    <property type="molecule type" value="Genomic_DNA"/>
</dbReference>
<evidence type="ECO:0000313" key="2">
    <source>
        <dbReference type="EMBL" id="KRM95634.1"/>
    </source>
</evidence>
<sequence length="232" mass="27499">MKEMGDTMLKKYQWIVRVSFILFMIYIYTTVYSKNGVYSFLLLNTFLGYIPIELAMHITPKRPKLFFYSFLVLWLLFYPNAPYVLTDLFHLAMLNPYNQTTGLMEFNLHLWLNFTNLISSAIACSVMGIWSLEHVVNTILIRSQLKKIFYKPVLILSLTVISSVGVYVGRFLRLHTAYLFFNPQWVIHQLVIMWSPRMLIFVSFMFIIQMILWAAIYISRFSLDKEEKNHLD</sequence>
<dbReference type="PATRIC" id="fig|1423725.3.peg.1820"/>
<keyword evidence="3" id="KW-1185">Reference proteome</keyword>
<feature type="transmembrane region" description="Helical" evidence="1">
    <location>
        <begin position="198"/>
        <end position="218"/>
    </location>
</feature>
<dbReference type="InterPro" id="IPR009793">
    <property type="entry name" value="DUF1361"/>
</dbReference>
<dbReference type="STRING" id="1423725.FC19_GL001771"/>
<dbReference type="Pfam" id="PF07099">
    <property type="entry name" value="DUF1361"/>
    <property type="match status" value="1"/>
</dbReference>
<comment type="caution">
    <text evidence="2">The sequence shown here is derived from an EMBL/GenBank/DDBJ whole genome shotgun (WGS) entry which is preliminary data.</text>
</comment>
<reference evidence="2 3" key="1">
    <citation type="journal article" date="2015" name="Genome Announc.">
        <title>Expanding the biotechnology potential of lactobacilli through comparative genomics of 213 strains and associated genera.</title>
        <authorList>
            <person name="Sun Z."/>
            <person name="Harris H.M."/>
            <person name="McCann A."/>
            <person name="Guo C."/>
            <person name="Argimon S."/>
            <person name="Zhang W."/>
            <person name="Yang X."/>
            <person name="Jeffery I.B."/>
            <person name="Cooney J.C."/>
            <person name="Kagawa T.F."/>
            <person name="Liu W."/>
            <person name="Song Y."/>
            <person name="Salvetti E."/>
            <person name="Wrobel A."/>
            <person name="Rasinkangas P."/>
            <person name="Parkhill J."/>
            <person name="Rea M.C."/>
            <person name="O'Sullivan O."/>
            <person name="Ritari J."/>
            <person name="Douillard F.P."/>
            <person name="Paul Ross R."/>
            <person name="Yang R."/>
            <person name="Briner A.E."/>
            <person name="Felis G.E."/>
            <person name="de Vos W.M."/>
            <person name="Barrangou R."/>
            <person name="Klaenhammer T.R."/>
            <person name="Caufield P.W."/>
            <person name="Cui Y."/>
            <person name="Zhang H."/>
            <person name="O'Toole P.W."/>
        </authorList>
    </citation>
    <scope>NUCLEOTIDE SEQUENCE [LARGE SCALE GENOMIC DNA]</scope>
    <source>
        <strain evidence="2 3">DSM 21051</strain>
    </source>
</reference>
<proteinExistence type="predicted"/>